<dbReference type="InParanoid" id="A0A200PLK5"/>
<dbReference type="AlphaFoldDB" id="A0A200PLK5"/>
<evidence type="ECO:0000313" key="1">
    <source>
        <dbReference type="EMBL" id="OUZ99096.1"/>
    </source>
</evidence>
<name>A0A200PLK5_MACCD</name>
<comment type="caution">
    <text evidence="1">The sequence shown here is derived from an EMBL/GenBank/DDBJ whole genome shotgun (WGS) entry which is preliminary data.</text>
</comment>
<organism evidence="1 2">
    <name type="scientific">Macleaya cordata</name>
    <name type="common">Five-seeded plume-poppy</name>
    <name type="synonym">Bocconia cordata</name>
    <dbReference type="NCBI Taxonomy" id="56857"/>
    <lineage>
        <taxon>Eukaryota</taxon>
        <taxon>Viridiplantae</taxon>
        <taxon>Streptophyta</taxon>
        <taxon>Embryophyta</taxon>
        <taxon>Tracheophyta</taxon>
        <taxon>Spermatophyta</taxon>
        <taxon>Magnoliopsida</taxon>
        <taxon>Ranunculales</taxon>
        <taxon>Papaveraceae</taxon>
        <taxon>Papaveroideae</taxon>
        <taxon>Macleaya</taxon>
    </lineage>
</organism>
<reference evidence="1 2" key="1">
    <citation type="journal article" date="2017" name="Mol. Plant">
        <title>The Genome of Medicinal Plant Macleaya cordata Provides New Insights into Benzylisoquinoline Alkaloids Metabolism.</title>
        <authorList>
            <person name="Liu X."/>
            <person name="Liu Y."/>
            <person name="Huang P."/>
            <person name="Ma Y."/>
            <person name="Qing Z."/>
            <person name="Tang Q."/>
            <person name="Cao H."/>
            <person name="Cheng P."/>
            <person name="Zheng Y."/>
            <person name="Yuan Z."/>
            <person name="Zhou Y."/>
            <person name="Liu J."/>
            <person name="Tang Z."/>
            <person name="Zhuo Y."/>
            <person name="Zhang Y."/>
            <person name="Yu L."/>
            <person name="Huang J."/>
            <person name="Yang P."/>
            <person name="Peng Q."/>
            <person name="Zhang J."/>
            <person name="Jiang W."/>
            <person name="Zhang Z."/>
            <person name="Lin K."/>
            <person name="Ro D.K."/>
            <person name="Chen X."/>
            <person name="Xiong X."/>
            <person name="Shang Y."/>
            <person name="Huang S."/>
            <person name="Zeng J."/>
        </authorList>
    </citation>
    <scope>NUCLEOTIDE SEQUENCE [LARGE SCALE GENOMIC DNA]</scope>
    <source>
        <strain evidence="2">cv. BLH2017</strain>
        <tissue evidence="1">Root</tissue>
    </source>
</reference>
<evidence type="ECO:0000313" key="2">
    <source>
        <dbReference type="Proteomes" id="UP000195402"/>
    </source>
</evidence>
<dbReference type="Proteomes" id="UP000195402">
    <property type="component" value="Unassembled WGS sequence"/>
</dbReference>
<sequence>MLGVAERNNSAYARRLYNTHHQGLLVEPATSINLTCSFVLQRAQPEHVRWGWWSSVVVVKVGDYDDGGEEKIVLIGGGGKMR</sequence>
<protein>
    <submittedName>
        <fullName evidence="1">Uncharacterized protein</fullName>
    </submittedName>
</protein>
<accession>A0A200PLK5</accession>
<gene>
    <name evidence="1" type="ORF">BVC80_9077g24</name>
</gene>
<proteinExistence type="predicted"/>
<dbReference type="EMBL" id="MVGT01004544">
    <property type="protein sequence ID" value="OUZ99096.1"/>
    <property type="molecule type" value="Genomic_DNA"/>
</dbReference>
<keyword evidence="2" id="KW-1185">Reference proteome</keyword>